<dbReference type="SUPFAM" id="SSF47616">
    <property type="entry name" value="GST C-terminal domain-like"/>
    <property type="match status" value="1"/>
</dbReference>
<dbReference type="PROSITE" id="PS50404">
    <property type="entry name" value="GST_NTER"/>
    <property type="match status" value="1"/>
</dbReference>
<evidence type="ECO:0000313" key="3">
    <source>
        <dbReference type="EMBL" id="NTS64968.1"/>
    </source>
</evidence>
<dbReference type="PANTHER" id="PTHR44051">
    <property type="entry name" value="GLUTATHIONE S-TRANSFERASE-RELATED"/>
    <property type="match status" value="1"/>
</dbReference>
<dbReference type="InterPro" id="IPR010987">
    <property type="entry name" value="Glutathione-S-Trfase_C-like"/>
</dbReference>
<dbReference type="CDD" id="cd03051">
    <property type="entry name" value="GST_N_GTT2_like"/>
    <property type="match status" value="1"/>
</dbReference>
<dbReference type="SFLD" id="SFLDG00358">
    <property type="entry name" value="Main_(cytGST)"/>
    <property type="match status" value="1"/>
</dbReference>
<name>A0ABX2JEP9_9SPHN</name>
<dbReference type="InterPro" id="IPR036249">
    <property type="entry name" value="Thioredoxin-like_sf"/>
</dbReference>
<dbReference type="PROSITE" id="PS50405">
    <property type="entry name" value="GST_CTER"/>
    <property type="match status" value="1"/>
</dbReference>
<dbReference type="SFLD" id="SFLDS00019">
    <property type="entry name" value="Glutathione_Transferase_(cytos"/>
    <property type="match status" value="1"/>
</dbReference>
<dbReference type="Pfam" id="PF00043">
    <property type="entry name" value="GST_C"/>
    <property type="match status" value="1"/>
</dbReference>
<keyword evidence="4" id="KW-1185">Reference proteome</keyword>
<gene>
    <name evidence="3" type="ORF">HRV97_07310</name>
</gene>
<dbReference type="Gene3D" id="1.20.1050.10">
    <property type="match status" value="1"/>
</dbReference>
<protein>
    <submittedName>
        <fullName evidence="3">Glutathione S-transferase</fullName>
    </submittedName>
</protein>
<comment type="caution">
    <text evidence="3">The sequence shown here is derived from an EMBL/GenBank/DDBJ whole genome shotgun (WGS) entry which is preliminary data.</text>
</comment>
<dbReference type="InterPro" id="IPR040079">
    <property type="entry name" value="Glutathione_S-Trfase"/>
</dbReference>
<reference evidence="3 4" key="1">
    <citation type="submission" date="2020-06" db="EMBL/GenBank/DDBJ databases">
        <title>Sphingomonas hominis sp. nov., a member of the Sphingomonas, isolated from the hair of a 22-year-old girl.</title>
        <authorList>
            <person name="Zhang D.-F."/>
            <person name="Cui X.-W."/>
        </authorList>
    </citation>
    <scope>NUCLEOTIDE SEQUENCE [LARGE SCALE GENOMIC DNA]</scope>
    <source>
        <strain evidence="3 4">HHU CXW</strain>
    </source>
</reference>
<sequence length="205" mass="22949">MRLYDSRRAPNPRRVRWVMAEKGIEDIEIVQTDIFKGEHRTPDYLARAGLSNVPALEIDANTTITESIAICRYLESVYPEPNLFGRDPLEIAVIEMWMRRAEMLLATPLMMSVRHGHPALAAIETQVPAIAETNTAAATRALKVFDRRLAESPFIAADRVTIADVVAFTGLDFARMVKFSPAPEHIHLARWIEAMRDRPAASAGV</sequence>
<evidence type="ECO:0000259" key="1">
    <source>
        <dbReference type="PROSITE" id="PS50404"/>
    </source>
</evidence>
<dbReference type="InterPro" id="IPR036282">
    <property type="entry name" value="Glutathione-S-Trfase_C_sf"/>
</dbReference>
<dbReference type="PANTHER" id="PTHR44051:SF8">
    <property type="entry name" value="GLUTATHIONE S-TRANSFERASE GSTA"/>
    <property type="match status" value="1"/>
</dbReference>
<accession>A0ABX2JEP9</accession>
<dbReference type="SUPFAM" id="SSF52833">
    <property type="entry name" value="Thioredoxin-like"/>
    <property type="match status" value="1"/>
</dbReference>
<feature type="domain" description="GST N-terminal" evidence="1">
    <location>
        <begin position="1"/>
        <end position="82"/>
    </location>
</feature>
<dbReference type="Gene3D" id="3.40.30.10">
    <property type="entry name" value="Glutaredoxin"/>
    <property type="match status" value="1"/>
</dbReference>
<dbReference type="InterPro" id="IPR034345">
    <property type="entry name" value="Gtt2-like_N"/>
</dbReference>
<dbReference type="InterPro" id="IPR004045">
    <property type="entry name" value="Glutathione_S-Trfase_N"/>
</dbReference>
<dbReference type="Pfam" id="PF13409">
    <property type="entry name" value="GST_N_2"/>
    <property type="match status" value="1"/>
</dbReference>
<dbReference type="EMBL" id="JABULH010000002">
    <property type="protein sequence ID" value="NTS64968.1"/>
    <property type="molecule type" value="Genomic_DNA"/>
</dbReference>
<organism evidence="3 4">
    <name type="scientific">Sphingomonas hominis</name>
    <dbReference type="NCBI Taxonomy" id="2741495"/>
    <lineage>
        <taxon>Bacteria</taxon>
        <taxon>Pseudomonadati</taxon>
        <taxon>Pseudomonadota</taxon>
        <taxon>Alphaproteobacteria</taxon>
        <taxon>Sphingomonadales</taxon>
        <taxon>Sphingomonadaceae</taxon>
        <taxon>Sphingomonas</taxon>
    </lineage>
</organism>
<evidence type="ECO:0000313" key="4">
    <source>
        <dbReference type="Proteomes" id="UP000621447"/>
    </source>
</evidence>
<evidence type="ECO:0000259" key="2">
    <source>
        <dbReference type="PROSITE" id="PS50405"/>
    </source>
</evidence>
<proteinExistence type="predicted"/>
<dbReference type="Proteomes" id="UP000621447">
    <property type="component" value="Unassembled WGS sequence"/>
</dbReference>
<feature type="domain" description="GST C-terminal" evidence="2">
    <location>
        <begin position="87"/>
        <end position="205"/>
    </location>
</feature>
<dbReference type="InterPro" id="IPR004046">
    <property type="entry name" value="GST_C"/>
</dbReference>